<gene>
    <name evidence="2" type="ORF">CesoFtcFv8_022549</name>
</gene>
<proteinExistence type="predicted"/>
<dbReference type="AlphaFoldDB" id="A0AAN8BBG3"/>
<dbReference type="Proteomes" id="UP001335648">
    <property type="component" value="Unassembled WGS sequence"/>
</dbReference>
<feature type="transmembrane region" description="Helical" evidence="1">
    <location>
        <begin position="15"/>
        <end position="35"/>
    </location>
</feature>
<dbReference type="EMBL" id="JAULUE010002063">
    <property type="protein sequence ID" value="KAK5881791.1"/>
    <property type="molecule type" value="Genomic_DNA"/>
</dbReference>
<evidence type="ECO:0000313" key="2">
    <source>
        <dbReference type="EMBL" id="KAK5881791.1"/>
    </source>
</evidence>
<keyword evidence="3" id="KW-1185">Reference proteome</keyword>
<sequence length="160" mass="17313">MDSTMAWNWSPSSPSGLIGASSSIFLAVSVTDFYFSPRWRWICVTHAEILAWETVADAHRRRAAALLISSASVVDRSTSVPTELDSRDVIRRRAVVTERGKACSAAKLVPCSDSVSPVRGRGGRGEPNGEPWREAGQELFFFGLLPGTRPQGHEAPSVGS</sequence>
<organism evidence="2 3">
    <name type="scientific">Champsocephalus esox</name>
    <name type="common">pike icefish</name>
    <dbReference type="NCBI Taxonomy" id="159716"/>
    <lineage>
        <taxon>Eukaryota</taxon>
        <taxon>Metazoa</taxon>
        <taxon>Chordata</taxon>
        <taxon>Craniata</taxon>
        <taxon>Vertebrata</taxon>
        <taxon>Euteleostomi</taxon>
        <taxon>Actinopterygii</taxon>
        <taxon>Neopterygii</taxon>
        <taxon>Teleostei</taxon>
        <taxon>Neoteleostei</taxon>
        <taxon>Acanthomorphata</taxon>
        <taxon>Eupercaria</taxon>
        <taxon>Perciformes</taxon>
        <taxon>Notothenioidei</taxon>
        <taxon>Channichthyidae</taxon>
        <taxon>Champsocephalus</taxon>
    </lineage>
</organism>
<name>A0AAN8BBG3_9TELE</name>
<evidence type="ECO:0000313" key="3">
    <source>
        <dbReference type="Proteomes" id="UP001335648"/>
    </source>
</evidence>
<keyword evidence="1" id="KW-0812">Transmembrane</keyword>
<keyword evidence="1" id="KW-0472">Membrane</keyword>
<reference evidence="2 3" key="1">
    <citation type="journal article" date="2023" name="Mol. Biol. Evol.">
        <title>Genomics of Secondarily Temperate Adaptation in the Only Non-Antarctic Icefish.</title>
        <authorList>
            <person name="Rivera-Colon A.G."/>
            <person name="Rayamajhi N."/>
            <person name="Minhas B.F."/>
            <person name="Madrigal G."/>
            <person name="Bilyk K.T."/>
            <person name="Yoon V."/>
            <person name="Hune M."/>
            <person name="Gregory S."/>
            <person name="Cheng C.H.C."/>
            <person name="Catchen J.M."/>
        </authorList>
    </citation>
    <scope>NUCLEOTIDE SEQUENCE [LARGE SCALE GENOMIC DNA]</scope>
    <source>
        <strain evidence="2">JC2023a</strain>
    </source>
</reference>
<comment type="caution">
    <text evidence="2">The sequence shown here is derived from an EMBL/GenBank/DDBJ whole genome shotgun (WGS) entry which is preliminary data.</text>
</comment>
<accession>A0AAN8BBG3</accession>
<keyword evidence="1" id="KW-1133">Transmembrane helix</keyword>
<evidence type="ECO:0000256" key="1">
    <source>
        <dbReference type="SAM" id="Phobius"/>
    </source>
</evidence>
<protein>
    <submittedName>
        <fullName evidence="2">Uncharacterized protein</fullName>
    </submittedName>
</protein>